<dbReference type="GO" id="GO:0008360">
    <property type="term" value="P:regulation of cell shape"/>
    <property type="evidence" value="ECO:0007669"/>
    <property type="project" value="UniProtKB-UniRule"/>
</dbReference>
<dbReference type="InterPro" id="IPR053931">
    <property type="entry name" value="RapZ_C"/>
</dbReference>
<feature type="domain" description="RapZ-like N-terminal" evidence="4">
    <location>
        <begin position="10"/>
        <end position="162"/>
    </location>
</feature>
<dbReference type="InterPro" id="IPR027417">
    <property type="entry name" value="P-loop_NTPase"/>
</dbReference>
<dbReference type="GO" id="GO:0005525">
    <property type="term" value="F:GTP binding"/>
    <property type="evidence" value="ECO:0007669"/>
    <property type="project" value="UniProtKB-UniRule"/>
</dbReference>
<dbReference type="SUPFAM" id="SSF52540">
    <property type="entry name" value="P-loop containing nucleoside triphosphate hydrolases"/>
    <property type="match status" value="1"/>
</dbReference>
<dbReference type="PANTHER" id="PTHR30135:SF3">
    <property type="entry name" value="GLUCONEOGENESIS FACTOR-RELATED"/>
    <property type="match status" value="1"/>
</dbReference>
<evidence type="ECO:0000313" key="7">
    <source>
        <dbReference type="Proteomes" id="UP000231019"/>
    </source>
</evidence>
<dbReference type="Gene3D" id="3.40.50.300">
    <property type="entry name" value="P-loop containing nucleotide triphosphate hydrolases"/>
    <property type="match status" value="1"/>
</dbReference>
<dbReference type="CDD" id="cd07187">
    <property type="entry name" value="YvcK_like"/>
    <property type="match status" value="1"/>
</dbReference>
<protein>
    <recommendedName>
        <fullName evidence="3">Putative gluconeogenesis factor</fullName>
    </recommendedName>
</protein>
<dbReference type="EMBL" id="PFFQ01000049">
    <property type="protein sequence ID" value="PIW15624.1"/>
    <property type="molecule type" value="Genomic_DNA"/>
</dbReference>
<feature type="binding site" evidence="2">
    <location>
        <begin position="63"/>
        <end position="66"/>
    </location>
    <ligand>
        <name>GTP</name>
        <dbReference type="ChEBI" id="CHEBI:37565"/>
    </ligand>
</feature>
<name>A0A2M7G1M5_9BACT</name>
<dbReference type="InterPro" id="IPR005337">
    <property type="entry name" value="RapZ-like"/>
</dbReference>
<dbReference type="InterPro" id="IPR002882">
    <property type="entry name" value="CofD"/>
</dbReference>
<dbReference type="Pfam" id="PF01933">
    <property type="entry name" value="CofD"/>
    <property type="match status" value="1"/>
</dbReference>
<keyword evidence="2" id="KW-0067">ATP-binding</keyword>
<evidence type="ECO:0000259" key="4">
    <source>
        <dbReference type="Pfam" id="PF03668"/>
    </source>
</evidence>
<sequence length="625" mass="70299">MPFAPHTFQFTVITGASGAGKSMVLRHLEDLGYFCADNLVPALLGSFADLISTQFNRIAVVMDLRGGAFFDELSGCLHTLKERGFQYQILFLEASDEVLVRRFSETRRRHPLQHEDMSLLESIQRERERLRDIREQAEIIINTSLMKAAELKQVISERLMGQAESQQGLVVNVTSFGYRYGIPMDADLTFDVRFLPNPYYNTDLRSFTGLERPVRDYVLGKQVTQEFIQRFFDFMAYLIPHYRQEGKSNLTVAIGCTGGRHRSVAITHELARVLRTKNYYVLEKHRDISKDEARYQAGRKQRAEELSLVALGGGTGLSTILRGFKHIFHDITAIVTVSDDGGSSGRLRRELGIIAPGDIRNCLTALADEEGLLTALFNYRFEQGNSELEGHSFGNLFLTAMAEVVGDFQSAIQESSKVLAIGGRVLPISLDNITLQAQMQDGQIIVGESSITCYGGQVEKLELKGDETRPLPEALEAIRKADALILGPGSLYTSTLPHLLFPEVVETLCKHSGPRIFICNVMSQPGETTDYSVCDYIETLYRHAGQRDWLDCVLVNTRQPDEALIQRYAEENSHVVSFDAERLENYPLKIVSGDFLSTGDYIRHDSEKLAGAIRQILQEWYFPQL</sequence>
<comment type="caution">
    <text evidence="6">The sequence shown here is derived from an EMBL/GenBank/DDBJ whole genome shotgun (WGS) entry which is preliminary data.</text>
</comment>
<dbReference type="SUPFAM" id="SSF142338">
    <property type="entry name" value="CofD-like"/>
    <property type="match status" value="1"/>
</dbReference>
<dbReference type="HAMAP" id="MF_00636">
    <property type="entry name" value="RapZ_like"/>
    <property type="match status" value="1"/>
</dbReference>
<dbReference type="Proteomes" id="UP000231019">
    <property type="component" value="Unassembled WGS sequence"/>
</dbReference>
<keyword evidence="1 3" id="KW-0963">Cytoplasm</keyword>
<comment type="subcellular location">
    <subcellularLocation>
        <location evidence="3">Cytoplasm</location>
    </subcellularLocation>
</comment>
<gene>
    <name evidence="6" type="ORF">COW36_16435</name>
</gene>
<dbReference type="Pfam" id="PF22740">
    <property type="entry name" value="PapZ_C"/>
    <property type="match status" value="1"/>
</dbReference>
<dbReference type="PANTHER" id="PTHR30135">
    <property type="entry name" value="UNCHARACTERIZED PROTEIN YVCK-RELATED"/>
    <property type="match status" value="1"/>
</dbReference>
<dbReference type="InterPro" id="IPR053930">
    <property type="entry name" value="RapZ-like_N"/>
</dbReference>
<dbReference type="Gene3D" id="3.40.50.10680">
    <property type="entry name" value="CofD-like domains"/>
    <property type="match status" value="1"/>
</dbReference>
<dbReference type="GO" id="GO:0005524">
    <property type="term" value="F:ATP binding"/>
    <property type="evidence" value="ECO:0007669"/>
    <property type="project" value="UniProtKB-UniRule"/>
</dbReference>
<dbReference type="HAMAP" id="MF_00973">
    <property type="entry name" value="Gluconeogen_factor"/>
    <property type="match status" value="1"/>
</dbReference>
<organism evidence="6 7">
    <name type="scientific">bacterium (Candidatus Blackallbacteria) CG17_big_fil_post_rev_8_21_14_2_50_48_46</name>
    <dbReference type="NCBI Taxonomy" id="2014261"/>
    <lineage>
        <taxon>Bacteria</taxon>
        <taxon>Candidatus Blackallbacteria</taxon>
    </lineage>
</organism>
<feature type="binding site" evidence="2">
    <location>
        <begin position="15"/>
        <end position="22"/>
    </location>
    <ligand>
        <name>ATP</name>
        <dbReference type="ChEBI" id="CHEBI:30616"/>
    </ligand>
</feature>
<comment type="similarity">
    <text evidence="3">Belongs to the gluconeogenesis factor family.</text>
</comment>
<dbReference type="InterPro" id="IPR038136">
    <property type="entry name" value="CofD-like_dom_sf"/>
</dbReference>
<dbReference type="NCBIfam" id="NF003828">
    <property type="entry name" value="PRK05416.1"/>
    <property type="match status" value="1"/>
</dbReference>
<dbReference type="NCBIfam" id="TIGR01826">
    <property type="entry name" value="CofD_related"/>
    <property type="match status" value="1"/>
</dbReference>
<keyword evidence="2" id="KW-0342">GTP-binding</keyword>
<evidence type="ECO:0000256" key="1">
    <source>
        <dbReference type="ARBA" id="ARBA00022490"/>
    </source>
</evidence>
<accession>A0A2M7G1M5</accession>
<dbReference type="AlphaFoldDB" id="A0A2M7G1M5"/>
<comment type="function">
    <text evidence="3">Required for morphogenesis under gluconeogenic growth conditions.</text>
</comment>
<reference evidence="6 7" key="1">
    <citation type="submission" date="2017-09" db="EMBL/GenBank/DDBJ databases">
        <title>Depth-based differentiation of microbial function through sediment-hosted aquifers and enrichment of novel symbionts in the deep terrestrial subsurface.</title>
        <authorList>
            <person name="Probst A.J."/>
            <person name="Ladd B."/>
            <person name="Jarett J.K."/>
            <person name="Geller-Mcgrath D.E."/>
            <person name="Sieber C.M."/>
            <person name="Emerson J.B."/>
            <person name="Anantharaman K."/>
            <person name="Thomas B.C."/>
            <person name="Malmstrom R."/>
            <person name="Stieglmeier M."/>
            <person name="Klingl A."/>
            <person name="Woyke T."/>
            <person name="Ryan C.M."/>
            <person name="Banfield J.F."/>
        </authorList>
    </citation>
    <scope>NUCLEOTIDE SEQUENCE [LARGE SCALE GENOMIC DNA]</scope>
    <source>
        <strain evidence="6">CG17_big_fil_post_rev_8_21_14_2_50_48_46</strain>
    </source>
</reference>
<evidence type="ECO:0000313" key="6">
    <source>
        <dbReference type="EMBL" id="PIW15624.1"/>
    </source>
</evidence>
<dbReference type="InterPro" id="IPR010119">
    <property type="entry name" value="Gluconeogen_factor"/>
</dbReference>
<proteinExistence type="inferred from homology"/>
<evidence type="ECO:0000256" key="3">
    <source>
        <dbReference type="HAMAP-Rule" id="MF_00973"/>
    </source>
</evidence>
<feature type="domain" description="RapZ C-terminal" evidence="5">
    <location>
        <begin position="170"/>
        <end position="288"/>
    </location>
</feature>
<dbReference type="GO" id="GO:0043743">
    <property type="term" value="F:LPPG:FO 2-phospho-L-lactate transferase activity"/>
    <property type="evidence" value="ECO:0007669"/>
    <property type="project" value="InterPro"/>
</dbReference>
<keyword evidence="2" id="KW-0547">Nucleotide-binding</keyword>
<dbReference type="GO" id="GO:0005737">
    <property type="term" value="C:cytoplasm"/>
    <property type="evidence" value="ECO:0007669"/>
    <property type="project" value="UniProtKB-SubCell"/>
</dbReference>
<evidence type="ECO:0000256" key="2">
    <source>
        <dbReference type="HAMAP-Rule" id="MF_00636"/>
    </source>
</evidence>
<dbReference type="Pfam" id="PF03668">
    <property type="entry name" value="RapZ-like_N"/>
    <property type="match status" value="1"/>
</dbReference>
<evidence type="ECO:0000259" key="5">
    <source>
        <dbReference type="Pfam" id="PF22740"/>
    </source>
</evidence>